<dbReference type="PANTHER" id="PTHR44259:SF114">
    <property type="entry name" value="OS06G0707300 PROTEIN"/>
    <property type="match status" value="1"/>
</dbReference>
<proteinExistence type="predicted"/>
<protein>
    <recommendedName>
        <fullName evidence="5">F-box domain-containing protein</fullName>
    </recommendedName>
</protein>
<dbReference type="PANTHER" id="PTHR44259">
    <property type="entry name" value="OS07G0183000 PROTEIN-RELATED"/>
    <property type="match status" value="1"/>
</dbReference>
<evidence type="ECO:0008006" key="5">
    <source>
        <dbReference type="Google" id="ProtNLM"/>
    </source>
</evidence>
<dbReference type="Gene3D" id="1.20.1280.50">
    <property type="match status" value="1"/>
</dbReference>
<dbReference type="Pfam" id="PF00646">
    <property type="entry name" value="F-box"/>
    <property type="match status" value="1"/>
</dbReference>
<feature type="domain" description="F-box" evidence="1">
    <location>
        <begin position="3"/>
        <end position="37"/>
    </location>
</feature>
<evidence type="ECO:0000259" key="2">
    <source>
        <dbReference type="Pfam" id="PF03478"/>
    </source>
</evidence>
<dbReference type="InterPro" id="IPR001810">
    <property type="entry name" value="F-box_dom"/>
</dbReference>
<sequence>MDWSELPLDPLHLISKRLPDLSDFIRFSAVCKSWRSAAPLADLPPQLPWVVARRHPWACTLTSEVRLYSLYTGKFYSVNLPEAKGKILLGSSHHYMLTFNQKSRFLSLLNLFTRSEISLPPTNSEWHCPLYIGPDPIQSGDDVVISWQSSNVLTVGFCRPGDQEWKKIRIPAGMLAQAYYKGMFYVTERKTLATKVIDIKTGATLSTIPPPIYKNTREPCHLDYLVMSSGELLGVHKYKFMSWDRDNNRNYEFIVYRLDGENEVLQWIRIDSIGDRVLFLDGKVGFCLSTSEYKGFKGDCIYFISPFFDNVDGFIKYPLYRYDMKNGRVKDVSRHLGDMASWFFPGML</sequence>
<keyword evidence="4" id="KW-1185">Reference proteome</keyword>
<feature type="domain" description="KIB1-4 beta-propeller" evidence="2">
    <location>
        <begin position="67"/>
        <end position="309"/>
    </location>
</feature>
<evidence type="ECO:0000259" key="1">
    <source>
        <dbReference type="Pfam" id="PF00646"/>
    </source>
</evidence>
<dbReference type="Proteomes" id="UP001210211">
    <property type="component" value="Unassembled WGS sequence"/>
</dbReference>
<name>A0AAD6A1U5_9POAL</name>
<accession>A0AAD6A1U5</accession>
<dbReference type="InterPro" id="IPR050942">
    <property type="entry name" value="F-box_BR-signaling"/>
</dbReference>
<dbReference type="EMBL" id="JAMRDG010000001">
    <property type="protein sequence ID" value="KAJ3708078.1"/>
    <property type="molecule type" value="Genomic_DNA"/>
</dbReference>
<reference evidence="3 4" key="1">
    <citation type="journal article" date="2022" name="Cell">
        <title>Repeat-based holocentromeres influence genome architecture and karyotype evolution.</title>
        <authorList>
            <person name="Hofstatter P.G."/>
            <person name="Thangavel G."/>
            <person name="Lux T."/>
            <person name="Neumann P."/>
            <person name="Vondrak T."/>
            <person name="Novak P."/>
            <person name="Zhang M."/>
            <person name="Costa L."/>
            <person name="Castellani M."/>
            <person name="Scott A."/>
            <person name="Toegelov H."/>
            <person name="Fuchs J."/>
            <person name="Mata-Sucre Y."/>
            <person name="Dias Y."/>
            <person name="Vanzela A.L.L."/>
            <person name="Huettel B."/>
            <person name="Almeida C.C.S."/>
            <person name="Simkova H."/>
            <person name="Souza G."/>
            <person name="Pedrosa-Harand A."/>
            <person name="Macas J."/>
            <person name="Mayer K.F.X."/>
            <person name="Houben A."/>
            <person name="Marques A."/>
        </authorList>
    </citation>
    <scope>NUCLEOTIDE SEQUENCE [LARGE SCALE GENOMIC DNA]</scope>
    <source>
        <strain evidence="3">RhyTen1mFocal</strain>
    </source>
</reference>
<dbReference type="SUPFAM" id="SSF81383">
    <property type="entry name" value="F-box domain"/>
    <property type="match status" value="1"/>
</dbReference>
<dbReference type="Pfam" id="PF03478">
    <property type="entry name" value="Beta-prop_KIB1-4"/>
    <property type="match status" value="1"/>
</dbReference>
<comment type="caution">
    <text evidence="3">The sequence shown here is derived from an EMBL/GenBank/DDBJ whole genome shotgun (WGS) entry which is preliminary data.</text>
</comment>
<evidence type="ECO:0000313" key="3">
    <source>
        <dbReference type="EMBL" id="KAJ3708078.1"/>
    </source>
</evidence>
<dbReference type="AlphaFoldDB" id="A0AAD6A1U5"/>
<gene>
    <name evidence="3" type="ORF">LUZ61_011783</name>
</gene>
<organism evidence="3 4">
    <name type="scientific">Rhynchospora tenuis</name>
    <dbReference type="NCBI Taxonomy" id="198213"/>
    <lineage>
        <taxon>Eukaryota</taxon>
        <taxon>Viridiplantae</taxon>
        <taxon>Streptophyta</taxon>
        <taxon>Embryophyta</taxon>
        <taxon>Tracheophyta</taxon>
        <taxon>Spermatophyta</taxon>
        <taxon>Magnoliopsida</taxon>
        <taxon>Liliopsida</taxon>
        <taxon>Poales</taxon>
        <taxon>Cyperaceae</taxon>
        <taxon>Cyperoideae</taxon>
        <taxon>Rhynchosporeae</taxon>
        <taxon>Rhynchospora</taxon>
    </lineage>
</organism>
<dbReference type="InterPro" id="IPR036047">
    <property type="entry name" value="F-box-like_dom_sf"/>
</dbReference>
<dbReference type="InterPro" id="IPR005174">
    <property type="entry name" value="KIB1-4_b-propeller"/>
</dbReference>
<evidence type="ECO:0000313" key="4">
    <source>
        <dbReference type="Proteomes" id="UP001210211"/>
    </source>
</evidence>